<sequence>MHLIPENVVKNLITLWTGDFKGLDCGREDYKLQPTVIDAIGEACVTAGSTTPASFGARVPNLATQQHYFTAESYTLWTTLLGPVVLRDRFIHRKYYLHFISLVRIFNDCLKLSIDRDYVDINLRKRIVEWVELYEKYYYQYNPSRLSTCVLTTHALLHIPDDIINAGPMWCYWNYVTERYVGFIVRSSKSRKNPYASFARRMREIAQNNAIKVKYQLHDELDLSEQRTDELQGHAVADYPDIRVFSPRAIGPLQSQQLKAVKNHILRNYVVSEGVVGGCIPHDVTHWGRIRFLNGGDTIRGADLVPHSEHNMTRDTSFIKYFHEVDKNRNHRNLAVDMERRVAYGQLLRIIEFFADIPPAFEDNQPIDQARNLVLAVVRPVKLHRKNHLGTPYYQDGKFSPLEVIDVDDLSCLVARIPDHTPGPRLWALCERQDAMGGGGSEDEFQ</sequence>
<reference evidence="1" key="1">
    <citation type="submission" date="2023-03" db="EMBL/GenBank/DDBJ databases">
        <title>Massive genome expansion in bonnet fungi (Mycena s.s.) driven by repeated elements and novel gene families across ecological guilds.</title>
        <authorList>
            <consortium name="Lawrence Berkeley National Laboratory"/>
            <person name="Harder C.B."/>
            <person name="Miyauchi S."/>
            <person name="Viragh M."/>
            <person name="Kuo A."/>
            <person name="Thoen E."/>
            <person name="Andreopoulos B."/>
            <person name="Lu D."/>
            <person name="Skrede I."/>
            <person name="Drula E."/>
            <person name="Henrissat B."/>
            <person name="Morin E."/>
            <person name="Kohler A."/>
            <person name="Barry K."/>
            <person name="LaButti K."/>
            <person name="Morin E."/>
            <person name="Salamov A."/>
            <person name="Lipzen A."/>
            <person name="Mereny Z."/>
            <person name="Hegedus B."/>
            <person name="Baldrian P."/>
            <person name="Stursova M."/>
            <person name="Weitz H."/>
            <person name="Taylor A."/>
            <person name="Grigoriev I.V."/>
            <person name="Nagy L.G."/>
            <person name="Martin F."/>
            <person name="Kauserud H."/>
        </authorList>
    </citation>
    <scope>NUCLEOTIDE SEQUENCE</scope>
    <source>
        <strain evidence="1">CBHHK002</strain>
    </source>
</reference>
<dbReference type="AlphaFoldDB" id="A0AAD7E972"/>
<evidence type="ECO:0000313" key="2">
    <source>
        <dbReference type="Proteomes" id="UP001218218"/>
    </source>
</evidence>
<proteinExistence type="predicted"/>
<dbReference type="PANTHER" id="PTHR46579:SF1">
    <property type="entry name" value="F5_8 TYPE C DOMAIN-CONTAINING PROTEIN"/>
    <property type="match status" value="1"/>
</dbReference>
<name>A0AAD7E972_9AGAR</name>
<comment type="caution">
    <text evidence="1">The sequence shown here is derived from an EMBL/GenBank/DDBJ whole genome shotgun (WGS) entry which is preliminary data.</text>
</comment>
<dbReference type="EMBL" id="JARIHO010000110">
    <property type="protein sequence ID" value="KAJ7302893.1"/>
    <property type="molecule type" value="Genomic_DNA"/>
</dbReference>
<organism evidence="1 2">
    <name type="scientific">Mycena albidolilacea</name>
    <dbReference type="NCBI Taxonomy" id="1033008"/>
    <lineage>
        <taxon>Eukaryota</taxon>
        <taxon>Fungi</taxon>
        <taxon>Dikarya</taxon>
        <taxon>Basidiomycota</taxon>
        <taxon>Agaricomycotina</taxon>
        <taxon>Agaricomycetes</taxon>
        <taxon>Agaricomycetidae</taxon>
        <taxon>Agaricales</taxon>
        <taxon>Marasmiineae</taxon>
        <taxon>Mycenaceae</taxon>
        <taxon>Mycena</taxon>
    </lineage>
</organism>
<accession>A0AAD7E972</accession>
<keyword evidence="2" id="KW-1185">Reference proteome</keyword>
<evidence type="ECO:0000313" key="1">
    <source>
        <dbReference type="EMBL" id="KAJ7302893.1"/>
    </source>
</evidence>
<dbReference type="Proteomes" id="UP001218218">
    <property type="component" value="Unassembled WGS sequence"/>
</dbReference>
<protein>
    <submittedName>
        <fullName evidence="1">Uncharacterized protein</fullName>
    </submittedName>
</protein>
<dbReference type="PANTHER" id="PTHR46579">
    <property type="entry name" value="F5/8 TYPE C DOMAIN-CONTAINING PROTEIN-RELATED"/>
    <property type="match status" value="1"/>
</dbReference>
<gene>
    <name evidence="1" type="ORF">DFH08DRAFT_722534</name>
</gene>